<proteinExistence type="predicted"/>
<organism evidence="2 3">
    <name type="scientific">Bradyrhizobium elkanii</name>
    <dbReference type="NCBI Taxonomy" id="29448"/>
    <lineage>
        <taxon>Bacteria</taxon>
        <taxon>Pseudomonadati</taxon>
        <taxon>Pseudomonadota</taxon>
        <taxon>Alphaproteobacteria</taxon>
        <taxon>Hyphomicrobiales</taxon>
        <taxon>Nitrobacteraceae</taxon>
        <taxon>Bradyrhizobium</taxon>
    </lineage>
</organism>
<dbReference type="Proteomes" id="UP001565471">
    <property type="component" value="Unassembled WGS sequence"/>
</dbReference>
<reference evidence="2 3" key="1">
    <citation type="submission" date="2024-07" db="EMBL/GenBank/DDBJ databases">
        <title>Genomic Encyclopedia of Type Strains, Phase V (KMG-V): Genome sequencing to study the core and pangenomes of soil and plant-associated prokaryotes.</title>
        <authorList>
            <person name="Whitman W."/>
        </authorList>
    </citation>
    <scope>NUCLEOTIDE SEQUENCE [LARGE SCALE GENOMIC DNA]</scope>
    <source>
        <strain evidence="2 3">USDA 415</strain>
    </source>
</reference>
<gene>
    <name evidence="2" type="ORF">ABIF29_002117</name>
</gene>
<evidence type="ECO:0000256" key="1">
    <source>
        <dbReference type="SAM" id="MobiDB-lite"/>
    </source>
</evidence>
<feature type="region of interest" description="Disordered" evidence="1">
    <location>
        <begin position="143"/>
        <end position="167"/>
    </location>
</feature>
<accession>A0ABV4EX12</accession>
<keyword evidence="3" id="KW-1185">Reference proteome</keyword>
<dbReference type="EMBL" id="JBGBZA010000002">
    <property type="protein sequence ID" value="MEY9315318.1"/>
    <property type="molecule type" value="Genomic_DNA"/>
</dbReference>
<comment type="caution">
    <text evidence="2">The sequence shown here is derived from an EMBL/GenBank/DDBJ whole genome shotgun (WGS) entry which is preliminary data.</text>
</comment>
<protein>
    <submittedName>
        <fullName evidence="2">Uncharacterized protein</fullName>
    </submittedName>
</protein>
<evidence type="ECO:0000313" key="3">
    <source>
        <dbReference type="Proteomes" id="UP001565471"/>
    </source>
</evidence>
<evidence type="ECO:0000313" key="2">
    <source>
        <dbReference type="EMBL" id="MEY9315318.1"/>
    </source>
</evidence>
<name>A0ABV4EX12_BRAEL</name>
<sequence length="186" mass="21995">MSPDGSPRRKTVTPAVATTNESDVGALKHCGRLLNGELSSCFPAALCLLSFRLAARCSWRTAAHPPSHTERVHRRQGRLHRPRWRVPPRWYTPPRPQWPGRPQWRDRLQWHGHSRWHGRRHPRSTPRSDRRWRCARHRISPPRRCARPPISQRRVSQRHAPNSVAEHRSVRLRISRRRHARAHRRA</sequence>